<accession>A0A1Y1MMI8</accession>
<sequence>MQQLIIERASPDHFRQDLIQATGVHPRRPVVAFMSLTDNSGACVCFSLQASAMRYSPAIGGLHISTTLHPQHPALPYGQPSQCLSKTFSFPMPQDEDPQESLTGALRHRSEVCPRT</sequence>
<feature type="region of interest" description="Disordered" evidence="1">
    <location>
        <begin position="90"/>
        <end position="116"/>
    </location>
</feature>
<reference evidence="2" key="1">
    <citation type="journal article" date="2016" name="Sci. Rep.">
        <title>Molecular characterization of firefly nuptial gifts: a multi-omics approach sheds light on postcopulatory sexual selection.</title>
        <authorList>
            <person name="Al-Wathiqui N."/>
            <person name="Fallon T.R."/>
            <person name="South A."/>
            <person name="Weng J.K."/>
            <person name="Lewis S.M."/>
        </authorList>
    </citation>
    <scope>NUCLEOTIDE SEQUENCE</scope>
</reference>
<dbReference type="AlphaFoldDB" id="A0A1Y1MMI8"/>
<name>A0A1Y1MMI8_PHOPY</name>
<protein>
    <submittedName>
        <fullName evidence="2">Uncharacterized protein</fullName>
    </submittedName>
</protein>
<evidence type="ECO:0000256" key="1">
    <source>
        <dbReference type="SAM" id="MobiDB-lite"/>
    </source>
</evidence>
<dbReference type="EMBL" id="GEZM01029810">
    <property type="protein sequence ID" value="JAV85910.1"/>
    <property type="molecule type" value="Transcribed_RNA"/>
</dbReference>
<evidence type="ECO:0000313" key="2">
    <source>
        <dbReference type="EMBL" id="JAV85910.1"/>
    </source>
</evidence>
<organism evidence="2">
    <name type="scientific">Photinus pyralis</name>
    <name type="common">Common eastern firefly</name>
    <name type="synonym">Lampyris pyralis</name>
    <dbReference type="NCBI Taxonomy" id="7054"/>
    <lineage>
        <taxon>Eukaryota</taxon>
        <taxon>Metazoa</taxon>
        <taxon>Ecdysozoa</taxon>
        <taxon>Arthropoda</taxon>
        <taxon>Hexapoda</taxon>
        <taxon>Insecta</taxon>
        <taxon>Pterygota</taxon>
        <taxon>Neoptera</taxon>
        <taxon>Endopterygota</taxon>
        <taxon>Coleoptera</taxon>
        <taxon>Polyphaga</taxon>
        <taxon>Elateriformia</taxon>
        <taxon>Elateroidea</taxon>
        <taxon>Lampyridae</taxon>
        <taxon>Lampyrinae</taxon>
        <taxon>Photinus</taxon>
    </lineage>
</organism>
<proteinExistence type="predicted"/>